<protein>
    <recommendedName>
        <fullName evidence="6 7">6-phosphogluconolactonase</fullName>
        <shortName evidence="7">6PGL</shortName>
        <ecNumber evidence="5 7">3.1.1.31</ecNumber>
    </recommendedName>
</protein>
<evidence type="ECO:0000256" key="5">
    <source>
        <dbReference type="ARBA" id="ARBA00013198"/>
    </source>
</evidence>
<dbReference type="SUPFAM" id="SSF100950">
    <property type="entry name" value="NagB/RpiA/CoA transferase-like"/>
    <property type="match status" value="1"/>
</dbReference>
<dbReference type="GO" id="GO:0005975">
    <property type="term" value="P:carbohydrate metabolic process"/>
    <property type="evidence" value="ECO:0007669"/>
    <property type="project" value="UniProtKB-UniRule"/>
</dbReference>
<keyword evidence="10" id="KW-1185">Reference proteome</keyword>
<accession>A0A5C5BEM0</accession>
<proteinExistence type="inferred from homology"/>
<evidence type="ECO:0000256" key="3">
    <source>
        <dbReference type="ARBA" id="ARBA00004961"/>
    </source>
</evidence>
<dbReference type="CDD" id="cd01400">
    <property type="entry name" value="6PGL"/>
    <property type="match status" value="1"/>
</dbReference>
<comment type="similarity">
    <text evidence="4 7">Belongs to the glucosamine/galactosamine-6-phosphate isomerase family. 6-phosphogluconolactonase subfamily.</text>
</comment>
<evidence type="ECO:0000256" key="2">
    <source>
        <dbReference type="ARBA" id="ARBA00002681"/>
    </source>
</evidence>
<feature type="domain" description="Glucosamine/galactosamine-6-phosphate isomerase" evidence="8">
    <location>
        <begin position="10"/>
        <end position="230"/>
    </location>
</feature>
<dbReference type="NCBIfam" id="TIGR01198">
    <property type="entry name" value="pgl"/>
    <property type="match status" value="1"/>
</dbReference>
<dbReference type="InterPro" id="IPR039104">
    <property type="entry name" value="6PGL"/>
</dbReference>
<dbReference type="EMBL" id="VENP01000002">
    <property type="protein sequence ID" value="TNU76991.1"/>
    <property type="molecule type" value="Genomic_DNA"/>
</dbReference>
<evidence type="ECO:0000313" key="9">
    <source>
        <dbReference type="EMBL" id="TNU76991.1"/>
    </source>
</evidence>
<dbReference type="EC" id="3.1.1.31" evidence="5 7"/>
<evidence type="ECO:0000256" key="7">
    <source>
        <dbReference type="RuleBase" id="RU365095"/>
    </source>
</evidence>
<dbReference type="InterPro" id="IPR006148">
    <property type="entry name" value="Glc/Gal-6P_isomerase"/>
</dbReference>
<gene>
    <name evidence="7 9" type="primary">pgl</name>
    <name evidence="9" type="ORF">FH969_01180</name>
</gene>
<organism evidence="9 10">
    <name type="scientific">Miniimonas arenae</name>
    <dbReference type="NCBI Taxonomy" id="676201"/>
    <lineage>
        <taxon>Bacteria</taxon>
        <taxon>Bacillati</taxon>
        <taxon>Actinomycetota</taxon>
        <taxon>Actinomycetes</taxon>
        <taxon>Micrococcales</taxon>
        <taxon>Beutenbergiaceae</taxon>
        <taxon>Miniimonas</taxon>
    </lineage>
</organism>
<sequence>MTREVVVHPDAGVLAHATAQRLALAALDAQSVRPEVHVVLTGGRIGTRVVEQLAASELLAALDLTGLHLWWGDERFEPTGSDERNDTAVLGALRDAGVPDANVHVVPGPDVVGSPEEAGQRYAAELARFAPDGAQVPSFDVLVLGVGPDGHVASLFPGHEALGATGATVGVHGSPKPPPERVSLTLPAIDAARRVWLVASGAEKADAVAAGLASDDLPCGRVHGTAETLWLLDVEASAAAAR</sequence>
<dbReference type="Proteomes" id="UP000313849">
    <property type="component" value="Unassembled WGS sequence"/>
</dbReference>
<dbReference type="Pfam" id="PF01182">
    <property type="entry name" value="Glucosamine_iso"/>
    <property type="match status" value="1"/>
</dbReference>
<dbReference type="InterPro" id="IPR005900">
    <property type="entry name" value="6-phosphogluconolactonase_DevB"/>
</dbReference>
<dbReference type="Gene3D" id="3.40.50.1360">
    <property type="match status" value="1"/>
</dbReference>
<reference evidence="9 10" key="1">
    <citation type="submission" date="2019-06" db="EMBL/GenBank/DDBJ databases">
        <title>Draft genome sequence of Miniimonas arenae KCTC 19750T isolated from sea sand.</title>
        <authorList>
            <person name="Park S.-J."/>
        </authorList>
    </citation>
    <scope>NUCLEOTIDE SEQUENCE [LARGE SCALE GENOMIC DNA]</scope>
    <source>
        <strain evidence="9 10">KCTC 19750</strain>
    </source>
</reference>
<comment type="pathway">
    <text evidence="3 7">Carbohydrate degradation; pentose phosphate pathway; D-ribulose 5-phosphate from D-glucose 6-phosphate (oxidative stage): step 2/3.</text>
</comment>
<keyword evidence="7 9" id="KW-0378">Hydrolase</keyword>
<dbReference type="OrthoDB" id="9810967at2"/>
<comment type="catalytic activity">
    <reaction evidence="1 7">
        <text>6-phospho-D-glucono-1,5-lactone + H2O = 6-phospho-D-gluconate + H(+)</text>
        <dbReference type="Rhea" id="RHEA:12556"/>
        <dbReference type="ChEBI" id="CHEBI:15377"/>
        <dbReference type="ChEBI" id="CHEBI:15378"/>
        <dbReference type="ChEBI" id="CHEBI:57955"/>
        <dbReference type="ChEBI" id="CHEBI:58759"/>
        <dbReference type="EC" id="3.1.1.31"/>
    </reaction>
</comment>
<comment type="caution">
    <text evidence="9">The sequence shown here is derived from an EMBL/GenBank/DDBJ whole genome shotgun (WGS) entry which is preliminary data.</text>
</comment>
<dbReference type="GO" id="GO:0017057">
    <property type="term" value="F:6-phosphogluconolactonase activity"/>
    <property type="evidence" value="ECO:0007669"/>
    <property type="project" value="UniProtKB-UniRule"/>
</dbReference>
<comment type="function">
    <text evidence="2 7">Hydrolysis of 6-phosphogluconolactone to 6-phosphogluconate.</text>
</comment>
<dbReference type="AlphaFoldDB" id="A0A5C5BEM0"/>
<evidence type="ECO:0000259" key="8">
    <source>
        <dbReference type="Pfam" id="PF01182"/>
    </source>
</evidence>
<dbReference type="PANTHER" id="PTHR11054">
    <property type="entry name" value="6-PHOSPHOGLUCONOLACTONASE"/>
    <property type="match status" value="1"/>
</dbReference>
<dbReference type="PANTHER" id="PTHR11054:SF0">
    <property type="entry name" value="6-PHOSPHOGLUCONOLACTONASE"/>
    <property type="match status" value="1"/>
</dbReference>
<dbReference type="InterPro" id="IPR037171">
    <property type="entry name" value="NagB/RpiA_transferase-like"/>
</dbReference>
<dbReference type="UniPathway" id="UPA00115">
    <property type="reaction ID" value="UER00409"/>
</dbReference>
<evidence type="ECO:0000313" key="10">
    <source>
        <dbReference type="Proteomes" id="UP000313849"/>
    </source>
</evidence>
<name>A0A5C5BEM0_9MICO</name>
<dbReference type="GO" id="GO:0006098">
    <property type="term" value="P:pentose-phosphate shunt"/>
    <property type="evidence" value="ECO:0007669"/>
    <property type="project" value="UniProtKB-UniPathway"/>
</dbReference>
<evidence type="ECO:0000256" key="6">
    <source>
        <dbReference type="ARBA" id="ARBA00020337"/>
    </source>
</evidence>
<evidence type="ECO:0000256" key="1">
    <source>
        <dbReference type="ARBA" id="ARBA00000832"/>
    </source>
</evidence>
<evidence type="ECO:0000256" key="4">
    <source>
        <dbReference type="ARBA" id="ARBA00010662"/>
    </source>
</evidence>
<dbReference type="RefSeq" id="WP_108717331.1">
    <property type="nucleotide sequence ID" value="NZ_VENP01000002.1"/>
</dbReference>